<evidence type="ECO:0000313" key="1">
    <source>
        <dbReference type="EMBL" id="JAH72206.1"/>
    </source>
</evidence>
<accession>A0A0E9V2H7</accession>
<name>A0A0E9V2H7_ANGAN</name>
<dbReference type="EMBL" id="GBXM01036371">
    <property type="protein sequence ID" value="JAH72206.1"/>
    <property type="molecule type" value="Transcribed_RNA"/>
</dbReference>
<sequence length="33" mass="3958">MAQSTFLVLNLNFRTLHRKKCVLSCSHLLWHPY</sequence>
<protein>
    <submittedName>
        <fullName evidence="1">Uncharacterized protein</fullName>
    </submittedName>
</protein>
<organism evidence="1">
    <name type="scientific">Anguilla anguilla</name>
    <name type="common">European freshwater eel</name>
    <name type="synonym">Muraena anguilla</name>
    <dbReference type="NCBI Taxonomy" id="7936"/>
    <lineage>
        <taxon>Eukaryota</taxon>
        <taxon>Metazoa</taxon>
        <taxon>Chordata</taxon>
        <taxon>Craniata</taxon>
        <taxon>Vertebrata</taxon>
        <taxon>Euteleostomi</taxon>
        <taxon>Actinopterygii</taxon>
        <taxon>Neopterygii</taxon>
        <taxon>Teleostei</taxon>
        <taxon>Anguilliformes</taxon>
        <taxon>Anguillidae</taxon>
        <taxon>Anguilla</taxon>
    </lineage>
</organism>
<reference evidence="1" key="2">
    <citation type="journal article" date="2015" name="Fish Shellfish Immunol.">
        <title>Early steps in the European eel (Anguilla anguilla)-Vibrio vulnificus interaction in the gills: Role of the RtxA13 toxin.</title>
        <authorList>
            <person name="Callol A."/>
            <person name="Pajuelo D."/>
            <person name="Ebbesson L."/>
            <person name="Teles M."/>
            <person name="MacKenzie S."/>
            <person name="Amaro C."/>
        </authorList>
    </citation>
    <scope>NUCLEOTIDE SEQUENCE</scope>
</reference>
<proteinExistence type="predicted"/>
<dbReference type="AlphaFoldDB" id="A0A0E9V2H7"/>
<reference evidence="1" key="1">
    <citation type="submission" date="2014-11" db="EMBL/GenBank/DDBJ databases">
        <authorList>
            <person name="Amaro Gonzalez C."/>
        </authorList>
    </citation>
    <scope>NUCLEOTIDE SEQUENCE</scope>
</reference>